<evidence type="ECO:0000259" key="7">
    <source>
        <dbReference type="Pfam" id="PF02770"/>
    </source>
</evidence>
<proteinExistence type="inferred from homology"/>
<name>A0A381PK72_9ZZZZ</name>
<comment type="similarity">
    <text evidence="2">Belongs to the acyl-CoA dehydrogenase family.</text>
</comment>
<dbReference type="Pfam" id="PF00441">
    <property type="entry name" value="Acyl-CoA_dh_1"/>
    <property type="match status" value="1"/>
</dbReference>
<dbReference type="SUPFAM" id="SSF56645">
    <property type="entry name" value="Acyl-CoA dehydrogenase NM domain-like"/>
    <property type="match status" value="1"/>
</dbReference>
<evidence type="ECO:0000259" key="6">
    <source>
        <dbReference type="Pfam" id="PF00441"/>
    </source>
</evidence>
<dbReference type="Gene3D" id="1.20.140.10">
    <property type="entry name" value="Butyryl-CoA Dehydrogenase, subunit A, domain 3"/>
    <property type="match status" value="1"/>
</dbReference>
<dbReference type="PANTHER" id="PTHR43884">
    <property type="entry name" value="ACYL-COA DEHYDROGENASE"/>
    <property type="match status" value="1"/>
</dbReference>
<keyword evidence="3" id="KW-0285">Flavoprotein</keyword>
<evidence type="ECO:0000256" key="5">
    <source>
        <dbReference type="ARBA" id="ARBA00023002"/>
    </source>
</evidence>
<dbReference type="InterPro" id="IPR013786">
    <property type="entry name" value="AcylCoA_DH/ox_N"/>
</dbReference>
<evidence type="ECO:0000256" key="1">
    <source>
        <dbReference type="ARBA" id="ARBA00001974"/>
    </source>
</evidence>
<dbReference type="Pfam" id="PF02771">
    <property type="entry name" value="Acyl-CoA_dh_N"/>
    <property type="match status" value="1"/>
</dbReference>
<reference evidence="9" key="1">
    <citation type="submission" date="2018-05" db="EMBL/GenBank/DDBJ databases">
        <authorList>
            <person name="Lanie J.A."/>
            <person name="Ng W.-L."/>
            <person name="Kazmierczak K.M."/>
            <person name="Andrzejewski T.M."/>
            <person name="Davidsen T.M."/>
            <person name="Wayne K.J."/>
            <person name="Tettelin H."/>
            <person name="Glass J.I."/>
            <person name="Rusch D."/>
            <person name="Podicherti R."/>
            <person name="Tsui H.-C.T."/>
            <person name="Winkler M.E."/>
        </authorList>
    </citation>
    <scope>NUCLEOTIDE SEQUENCE</scope>
</reference>
<dbReference type="Gene3D" id="1.10.540.10">
    <property type="entry name" value="Acyl-CoA dehydrogenase/oxidase, N-terminal domain"/>
    <property type="match status" value="1"/>
</dbReference>
<evidence type="ECO:0000259" key="8">
    <source>
        <dbReference type="Pfam" id="PF02771"/>
    </source>
</evidence>
<evidence type="ECO:0000313" key="9">
    <source>
        <dbReference type="EMBL" id="SUZ67426.1"/>
    </source>
</evidence>
<feature type="domain" description="Acyl-CoA dehydrogenase/oxidase N-terminal" evidence="8">
    <location>
        <begin position="48"/>
        <end position="156"/>
    </location>
</feature>
<evidence type="ECO:0000256" key="3">
    <source>
        <dbReference type="ARBA" id="ARBA00022630"/>
    </source>
</evidence>
<dbReference type="InterPro" id="IPR046373">
    <property type="entry name" value="Acyl-CoA_Oxase/DH_mid-dom_sf"/>
</dbReference>
<feature type="domain" description="Acyl-CoA oxidase/dehydrogenase middle" evidence="7">
    <location>
        <begin position="162"/>
        <end position="255"/>
    </location>
</feature>
<dbReference type="InterPro" id="IPR009100">
    <property type="entry name" value="AcylCoA_DH/oxidase_NM_dom_sf"/>
</dbReference>
<organism evidence="9">
    <name type="scientific">marine metagenome</name>
    <dbReference type="NCBI Taxonomy" id="408172"/>
    <lineage>
        <taxon>unclassified sequences</taxon>
        <taxon>metagenomes</taxon>
        <taxon>ecological metagenomes</taxon>
    </lineage>
</organism>
<dbReference type="FunFam" id="2.40.110.10:FF:000002">
    <property type="entry name" value="Acyl-CoA dehydrogenase fadE12"/>
    <property type="match status" value="1"/>
</dbReference>
<dbReference type="InterPro" id="IPR006091">
    <property type="entry name" value="Acyl-CoA_Oxase/DH_mid-dom"/>
</dbReference>
<dbReference type="InterPro" id="IPR009075">
    <property type="entry name" value="AcylCo_DH/oxidase_C"/>
</dbReference>
<dbReference type="InterPro" id="IPR037069">
    <property type="entry name" value="AcylCoA_DH/ox_N_sf"/>
</dbReference>
<dbReference type="CDD" id="cd00567">
    <property type="entry name" value="ACAD"/>
    <property type="match status" value="1"/>
</dbReference>
<evidence type="ECO:0008006" key="10">
    <source>
        <dbReference type="Google" id="ProtNLM"/>
    </source>
</evidence>
<dbReference type="AlphaFoldDB" id="A0A381PK72"/>
<dbReference type="SUPFAM" id="SSF47203">
    <property type="entry name" value="Acyl-CoA dehydrogenase C-terminal domain-like"/>
    <property type="match status" value="1"/>
</dbReference>
<dbReference type="InterPro" id="IPR036250">
    <property type="entry name" value="AcylCo_DH-like_C"/>
</dbReference>
<evidence type="ECO:0000256" key="2">
    <source>
        <dbReference type="ARBA" id="ARBA00009347"/>
    </source>
</evidence>
<comment type="cofactor">
    <cofactor evidence="1">
        <name>FAD</name>
        <dbReference type="ChEBI" id="CHEBI:57692"/>
    </cofactor>
</comment>
<dbReference type="PANTHER" id="PTHR43884:SF34">
    <property type="entry name" value="ACYL-COA DEHYDROGENASE FAMILY PROTEIN"/>
    <property type="match status" value="1"/>
</dbReference>
<keyword evidence="5" id="KW-0560">Oxidoreductase</keyword>
<feature type="domain" description="Acyl-CoA dehydrogenase/oxidase C-terminal" evidence="6">
    <location>
        <begin position="269"/>
        <end position="417"/>
    </location>
</feature>
<gene>
    <name evidence="9" type="ORF">METZ01_LOCUS20280</name>
</gene>
<dbReference type="GO" id="GO:0050660">
    <property type="term" value="F:flavin adenine dinucleotide binding"/>
    <property type="evidence" value="ECO:0007669"/>
    <property type="project" value="InterPro"/>
</dbReference>
<protein>
    <recommendedName>
        <fullName evidence="10">Acyl-CoA dehydrogenase</fullName>
    </recommendedName>
</protein>
<keyword evidence="4" id="KW-0274">FAD</keyword>
<dbReference type="GO" id="GO:0003995">
    <property type="term" value="F:acyl-CoA dehydrogenase activity"/>
    <property type="evidence" value="ECO:0007669"/>
    <property type="project" value="TreeGrafter"/>
</dbReference>
<dbReference type="GO" id="GO:0046359">
    <property type="term" value="P:butyrate catabolic process"/>
    <property type="evidence" value="ECO:0007669"/>
    <property type="project" value="TreeGrafter"/>
</dbReference>
<dbReference type="Gene3D" id="2.40.110.10">
    <property type="entry name" value="Butyryl-CoA Dehydrogenase, subunit A, domain 2"/>
    <property type="match status" value="1"/>
</dbReference>
<dbReference type="Pfam" id="PF02770">
    <property type="entry name" value="Acyl-CoA_dh_M"/>
    <property type="match status" value="1"/>
</dbReference>
<evidence type="ECO:0000256" key="4">
    <source>
        <dbReference type="ARBA" id="ARBA00022827"/>
    </source>
</evidence>
<dbReference type="FunFam" id="1.20.140.10:FF:000037">
    <property type="entry name" value="Similar to acyl-CoA dehydrogenase"/>
    <property type="match status" value="1"/>
</dbReference>
<dbReference type="EMBL" id="UINC01001011">
    <property type="protein sequence ID" value="SUZ67426.1"/>
    <property type="molecule type" value="Genomic_DNA"/>
</dbReference>
<sequence>MGFDGIRSLPMDFAIPSDIQELVGDLDVFIDDVIKPIENENDNIRFFDHRREDSRTDWERDGLPNAEWEQLLGRMRREADAAGFLRWHLPKRFGGQDGTNLGMAIVREHLARRGLGLHNDLQNESSIIGNFPTVLMMEKYGSEDQQEHWIPRMLEGTARIGFGLTEPLHGSDATWMETTAVRDGDEWVINGEKYWNTGLHHATHDYIFARTSGDPGEGHGITCFIVPVDSPGFKVEEFMWTFNMPTDHAHVRLTDVRVHNDDILGEEARGLQTAQLFVHENRIRQAASSVGAGLHCIDVAVDYVNGRTTFGKPLSQNQAIQFPLAELYTEAEMIRALIWKTAWEMDEGVDHMEITDRVAMCNYRGNRFCCDAADRAMQSCGGVGYGRSMPFEHIYRHHRRYRITEGAEEIQIRKVAGKLFGYAGRAKG</sequence>
<accession>A0A381PK72</accession>
<dbReference type="GO" id="GO:0033539">
    <property type="term" value="P:fatty acid beta-oxidation using acyl-CoA dehydrogenase"/>
    <property type="evidence" value="ECO:0007669"/>
    <property type="project" value="TreeGrafter"/>
</dbReference>